<evidence type="ECO:0000313" key="2">
    <source>
        <dbReference type="EMBL" id="KAK0302270.1"/>
    </source>
</evidence>
<gene>
    <name evidence="2" type="ORF">LTR82_017931</name>
</gene>
<dbReference type="EMBL" id="JASUXU010000200">
    <property type="protein sequence ID" value="KAK0302270.1"/>
    <property type="molecule type" value="Genomic_DNA"/>
</dbReference>
<feature type="region of interest" description="Disordered" evidence="1">
    <location>
        <begin position="36"/>
        <end position="67"/>
    </location>
</feature>
<evidence type="ECO:0000313" key="3">
    <source>
        <dbReference type="Proteomes" id="UP001168146"/>
    </source>
</evidence>
<feature type="compositionally biased region" description="Basic and acidic residues" evidence="1">
    <location>
        <begin position="39"/>
        <end position="50"/>
    </location>
</feature>
<evidence type="ECO:0000256" key="1">
    <source>
        <dbReference type="SAM" id="MobiDB-lite"/>
    </source>
</evidence>
<comment type="caution">
    <text evidence="2">The sequence shown here is derived from an EMBL/GenBank/DDBJ whole genome shotgun (WGS) entry which is preliminary data.</text>
</comment>
<protein>
    <submittedName>
        <fullName evidence="2">Uncharacterized protein</fullName>
    </submittedName>
</protein>
<proteinExistence type="predicted"/>
<organism evidence="2 3">
    <name type="scientific">Friedmanniomyces endolithicus</name>
    <dbReference type="NCBI Taxonomy" id="329885"/>
    <lineage>
        <taxon>Eukaryota</taxon>
        <taxon>Fungi</taxon>
        <taxon>Dikarya</taxon>
        <taxon>Ascomycota</taxon>
        <taxon>Pezizomycotina</taxon>
        <taxon>Dothideomycetes</taxon>
        <taxon>Dothideomycetidae</taxon>
        <taxon>Mycosphaerellales</taxon>
        <taxon>Teratosphaeriaceae</taxon>
        <taxon>Friedmanniomyces</taxon>
    </lineage>
</organism>
<dbReference type="AlphaFoldDB" id="A0AAN6F4V0"/>
<name>A0AAN6F4V0_9PEZI</name>
<reference evidence="2" key="1">
    <citation type="submission" date="2021-12" db="EMBL/GenBank/DDBJ databases">
        <title>Black yeast isolated from Biological Soil Crust.</title>
        <authorList>
            <person name="Kurbessoian T."/>
        </authorList>
    </citation>
    <scope>NUCLEOTIDE SEQUENCE</scope>
    <source>
        <strain evidence="2">CCFEE 5208</strain>
    </source>
</reference>
<dbReference type="Proteomes" id="UP001168146">
    <property type="component" value="Unassembled WGS sequence"/>
</dbReference>
<accession>A0AAN6F4V0</accession>
<sequence length="218" mass="24750">MSTFLKRTDTIWPKAKRHTSSIDDELGAVRDPTVSQLHTNHDASEQKDDSSTSLPVPIPTQRPRTEELKPHLLSRAAGMRNHFRVPTAQSSNHSIVIIEKAVWDLYEAIAFCSNQGEDEPAGYTILSRRKRTHPHQDESLFVVKQHQSRLPEGIRHFVKPRSRFLVELHGAFHSGAHLWTLYEEMDLSLEQIFALDCDPWTICPGEKDAQISAIASQV</sequence>